<evidence type="ECO:0000313" key="3">
    <source>
        <dbReference type="Proteomes" id="UP001500880"/>
    </source>
</evidence>
<keyword evidence="1" id="KW-0812">Transmembrane</keyword>
<dbReference type="RefSeq" id="WP_343837530.1">
    <property type="nucleotide sequence ID" value="NZ_BAAADO010000001.1"/>
</dbReference>
<dbReference type="EMBL" id="BAAADO010000001">
    <property type="protein sequence ID" value="GAA0484200.1"/>
    <property type="molecule type" value="Genomic_DNA"/>
</dbReference>
<keyword evidence="1" id="KW-1133">Transmembrane helix</keyword>
<dbReference type="Proteomes" id="UP001500880">
    <property type="component" value="Unassembled WGS sequence"/>
</dbReference>
<evidence type="ECO:0000313" key="2">
    <source>
        <dbReference type="EMBL" id="GAA0484200.1"/>
    </source>
</evidence>
<gene>
    <name evidence="2" type="ORF">GCM10008986_06780</name>
</gene>
<keyword evidence="3" id="KW-1185">Reference proteome</keyword>
<organism evidence="2 3">
    <name type="scientific">Salinibacillus aidingensis</name>
    <dbReference type="NCBI Taxonomy" id="237684"/>
    <lineage>
        <taxon>Bacteria</taxon>
        <taxon>Bacillati</taxon>
        <taxon>Bacillota</taxon>
        <taxon>Bacilli</taxon>
        <taxon>Bacillales</taxon>
        <taxon>Bacillaceae</taxon>
        <taxon>Salinibacillus</taxon>
    </lineage>
</organism>
<feature type="transmembrane region" description="Helical" evidence="1">
    <location>
        <begin position="7"/>
        <end position="24"/>
    </location>
</feature>
<comment type="caution">
    <text evidence="2">The sequence shown here is derived from an EMBL/GenBank/DDBJ whole genome shotgun (WGS) entry which is preliminary data.</text>
</comment>
<protein>
    <submittedName>
        <fullName evidence="2">Uncharacterized protein</fullName>
    </submittedName>
</protein>
<evidence type="ECO:0000256" key="1">
    <source>
        <dbReference type="SAM" id="Phobius"/>
    </source>
</evidence>
<name>A0ABN1AUL1_9BACI</name>
<feature type="transmembrane region" description="Helical" evidence="1">
    <location>
        <begin position="36"/>
        <end position="55"/>
    </location>
</feature>
<proteinExistence type="predicted"/>
<reference evidence="2 3" key="1">
    <citation type="journal article" date="2019" name="Int. J. Syst. Evol. Microbiol.">
        <title>The Global Catalogue of Microorganisms (GCM) 10K type strain sequencing project: providing services to taxonomists for standard genome sequencing and annotation.</title>
        <authorList>
            <consortium name="The Broad Institute Genomics Platform"/>
            <consortium name="The Broad Institute Genome Sequencing Center for Infectious Disease"/>
            <person name="Wu L."/>
            <person name="Ma J."/>
        </authorList>
    </citation>
    <scope>NUCLEOTIDE SEQUENCE [LARGE SCALE GENOMIC DNA]</scope>
    <source>
        <strain evidence="2 3">JCM 12389</strain>
    </source>
</reference>
<sequence length="79" mass="9261">MDKRNALLKLLMAFYFLYLALPSIREMTTPASSIFWAAWIVFFLLVAGANIGTLLDIKKRQFINIEEYSENKRIFLKQN</sequence>
<keyword evidence="1" id="KW-0472">Membrane</keyword>
<accession>A0ABN1AUL1</accession>